<reference evidence="4" key="1">
    <citation type="submission" date="2021-01" db="EMBL/GenBank/DDBJ databases">
        <authorList>
            <person name="Corre E."/>
            <person name="Pelletier E."/>
            <person name="Niang G."/>
            <person name="Scheremetjew M."/>
            <person name="Finn R."/>
            <person name="Kale V."/>
            <person name="Holt S."/>
            <person name="Cochrane G."/>
            <person name="Meng A."/>
            <person name="Brown T."/>
            <person name="Cohen L."/>
        </authorList>
    </citation>
    <scope>NUCLEOTIDE SEQUENCE</scope>
    <source>
        <strain evidence="4">CCMP826</strain>
    </source>
</reference>
<proteinExistence type="predicted"/>
<organism evidence="4">
    <name type="scientific">Helicotheca tamesis</name>
    <dbReference type="NCBI Taxonomy" id="374047"/>
    <lineage>
        <taxon>Eukaryota</taxon>
        <taxon>Sar</taxon>
        <taxon>Stramenopiles</taxon>
        <taxon>Ochrophyta</taxon>
        <taxon>Bacillariophyta</taxon>
        <taxon>Mediophyceae</taxon>
        <taxon>Lithodesmiophycidae</taxon>
        <taxon>Lithodesmiales</taxon>
        <taxon>Lithodesmiaceae</taxon>
        <taxon>Helicotheca</taxon>
    </lineage>
</organism>
<dbReference type="AlphaFoldDB" id="A0A7S2MW95"/>
<dbReference type="InterPro" id="IPR002921">
    <property type="entry name" value="Fungal_lipase-type"/>
</dbReference>
<feature type="domain" description="Fungal lipase-type" evidence="3">
    <location>
        <begin position="160"/>
        <end position="259"/>
    </location>
</feature>
<accession>A0A7S2MW95</accession>
<dbReference type="Gene3D" id="3.40.50.1820">
    <property type="entry name" value="alpha/beta hydrolase"/>
    <property type="match status" value="1"/>
</dbReference>
<feature type="region of interest" description="Disordered" evidence="1">
    <location>
        <begin position="96"/>
        <end position="126"/>
    </location>
</feature>
<name>A0A7S2MW95_9STRA</name>
<feature type="chain" id="PRO_5031304372" description="Fungal lipase-type domain-containing protein" evidence="2">
    <location>
        <begin position="22"/>
        <end position="266"/>
    </location>
</feature>
<feature type="signal peptide" evidence="2">
    <location>
        <begin position="1"/>
        <end position="21"/>
    </location>
</feature>
<evidence type="ECO:0000256" key="2">
    <source>
        <dbReference type="SAM" id="SignalP"/>
    </source>
</evidence>
<keyword evidence="2" id="KW-0732">Signal</keyword>
<gene>
    <name evidence="4" type="ORF">HTAM1171_LOCUS8908</name>
</gene>
<dbReference type="InterPro" id="IPR029058">
    <property type="entry name" value="AB_hydrolase_fold"/>
</dbReference>
<dbReference type="SUPFAM" id="SSF53474">
    <property type="entry name" value="alpha/beta-Hydrolases"/>
    <property type="match status" value="1"/>
</dbReference>
<protein>
    <recommendedName>
        <fullName evidence="3">Fungal lipase-type domain-containing protein</fullName>
    </recommendedName>
</protein>
<dbReference type="Pfam" id="PF01764">
    <property type="entry name" value="Lipase_3"/>
    <property type="match status" value="1"/>
</dbReference>
<evidence type="ECO:0000313" key="4">
    <source>
        <dbReference type="EMBL" id="CAD9506037.1"/>
    </source>
</evidence>
<dbReference type="EMBL" id="HBGV01014512">
    <property type="protein sequence ID" value="CAD9506037.1"/>
    <property type="molecule type" value="Transcribed_RNA"/>
</dbReference>
<evidence type="ECO:0000259" key="3">
    <source>
        <dbReference type="Pfam" id="PF01764"/>
    </source>
</evidence>
<dbReference type="GO" id="GO:0006629">
    <property type="term" value="P:lipid metabolic process"/>
    <property type="evidence" value="ECO:0007669"/>
    <property type="project" value="InterPro"/>
</dbReference>
<sequence>MTSTFHHLLIYLFLLAHVSFGKQQLLRQHLSHHSPQHKTIPKNNNKNDIHESFTIKTNTREKTADIPSLEYTIEFAQLSNLVYQYHTLDYTSCTSSSREVDKDAKSHGNSTYNKNDEDDDGGKDEIELPKNVTCEMYEHDKEEGTQVLIVTSTTKKYIAVIYAGTDDVQSTILDGAFLQKQFDPNIPNNDDGNILVHSGFHNAVFKDGIYLRVLNKVQELKTMHNGGKEEYDIVTSGHSLGAASSILTAVAFAHHFNNDDDDDDDV</sequence>
<evidence type="ECO:0000256" key="1">
    <source>
        <dbReference type="SAM" id="MobiDB-lite"/>
    </source>
</evidence>